<evidence type="ECO:0000259" key="8">
    <source>
        <dbReference type="Pfam" id="PF02687"/>
    </source>
</evidence>
<keyword evidence="2" id="KW-1003">Cell membrane</keyword>
<evidence type="ECO:0000259" key="9">
    <source>
        <dbReference type="Pfam" id="PF12704"/>
    </source>
</evidence>
<keyword evidence="4 7" id="KW-1133">Transmembrane helix</keyword>
<comment type="caution">
    <text evidence="10">The sequence shown here is derived from an EMBL/GenBank/DDBJ whole genome shotgun (WGS) entry which is preliminary data.</text>
</comment>
<organism evidence="10 11">
    <name type="scientific">Roseimicrobium gellanilyticum</name>
    <dbReference type="NCBI Taxonomy" id="748857"/>
    <lineage>
        <taxon>Bacteria</taxon>
        <taxon>Pseudomonadati</taxon>
        <taxon>Verrucomicrobiota</taxon>
        <taxon>Verrucomicrobiia</taxon>
        <taxon>Verrucomicrobiales</taxon>
        <taxon>Verrucomicrobiaceae</taxon>
        <taxon>Roseimicrobium</taxon>
    </lineage>
</organism>
<evidence type="ECO:0000256" key="6">
    <source>
        <dbReference type="ARBA" id="ARBA00038076"/>
    </source>
</evidence>
<dbReference type="EMBL" id="QNRR01000006">
    <property type="protein sequence ID" value="RBP42323.1"/>
    <property type="molecule type" value="Genomic_DNA"/>
</dbReference>
<evidence type="ECO:0000256" key="7">
    <source>
        <dbReference type="SAM" id="Phobius"/>
    </source>
</evidence>
<sequence length="372" mass="39887">MAFLTLIFKNLLRRPSRSLLTLLGIAIGIAAVVALTSLAWGFELSWSNVYRSRGTDLIVTQTKIRGAMPAAFDDTHIATLRALPHVRTVTGTLCDIYSIEDAPTMIVAGWEPGSPPWDKVRTVKGAIPAPDSKDTAYVGEVAAGLLRKTVGDTVQIETKEYKICGIYSSPAMAENSSIVLPLRAMQELTDREGKVNFFEVFLQPGTTETQVVDLQSRIKELMPGFSAFSAGSLAQNSVGVQLAKAMSIGTSLIALIVGAVGVMNTILMSVFERIEEIGVLLAIGWKRSRIRRMILLESVALGFFGGTLGCALGVIGTKLIQATPWLRGKIEADITPGLLLVSLLVAIALGALGGFYPAWLGSRMSPANAMRH</sequence>
<feature type="transmembrane region" description="Helical" evidence="7">
    <location>
        <begin position="293"/>
        <end position="317"/>
    </location>
</feature>
<dbReference type="PANTHER" id="PTHR30572">
    <property type="entry name" value="MEMBRANE COMPONENT OF TRANSPORTER-RELATED"/>
    <property type="match status" value="1"/>
</dbReference>
<accession>A0A366HKN3</accession>
<dbReference type="InterPro" id="IPR003838">
    <property type="entry name" value="ABC3_permease_C"/>
</dbReference>
<reference evidence="10 11" key="1">
    <citation type="submission" date="2018-06" db="EMBL/GenBank/DDBJ databases">
        <title>Genomic Encyclopedia of Type Strains, Phase IV (KMG-IV): sequencing the most valuable type-strain genomes for metagenomic binning, comparative biology and taxonomic classification.</title>
        <authorList>
            <person name="Goeker M."/>
        </authorList>
    </citation>
    <scope>NUCLEOTIDE SEQUENCE [LARGE SCALE GENOMIC DNA]</scope>
    <source>
        <strain evidence="10 11">DSM 25532</strain>
    </source>
</reference>
<dbReference type="InterPro" id="IPR025857">
    <property type="entry name" value="MacB_PCD"/>
</dbReference>
<feature type="transmembrane region" description="Helical" evidence="7">
    <location>
        <begin position="337"/>
        <end position="361"/>
    </location>
</feature>
<evidence type="ECO:0000256" key="5">
    <source>
        <dbReference type="ARBA" id="ARBA00023136"/>
    </source>
</evidence>
<comment type="subcellular location">
    <subcellularLocation>
        <location evidence="1">Cell membrane</location>
        <topology evidence="1">Multi-pass membrane protein</topology>
    </subcellularLocation>
</comment>
<dbReference type="Proteomes" id="UP000253426">
    <property type="component" value="Unassembled WGS sequence"/>
</dbReference>
<feature type="domain" description="MacB-like periplasmic core" evidence="9">
    <location>
        <begin position="18"/>
        <end position="213"/>
    </location>
</feature>
<keyword evidence="5 7" id="KW-0472">Membrane</keyword>
<evidence type="ECO:0000256" key="2">
    <source>
        <dbReference type="ARBA" id="ARBA00022475"/>
    </source>
</evidence>
<name>A0A366HKN3_9BACT</name>
<protein>
    <submittedName>
        <fullName evidence="10">Putative ABC transport system permease protein</fullName>
    </submittedName>
</protein>
<dbReference type="GO" id="GO:0022857">
    <property type="term" value="F:transmembrane transporter activity"/>
    <property type="evidence" value="ECO:0007669"/>
    <property type="project" value="TreeGrafter"/>
</dbReference>
<evidence type="ECO:0000313" key="11">
    <source>
        <dbReference type="Proteomes" id="UP000253426"/>
    </source>
</evidence>
<keyword evidence="11" id="KW-1185">Reference proteome</keyword>
<evidence type="ECO:0000256" key="1">
    <source>
        <dbReference type="ARBA" id="ARBA00004651"/>
    </source>
</evidence>
<proteinExistence type="inferred from homology"/>
<evidence type="ECO:0000256" key="4">
    <source>
        <dbReference type="ARBA" id="ARBA00022989"/>
    </source>
</evidence>
<dbReference type="AlphaFoldDB" id="A0A366HKN3"/>
<comment type="similarity">
    <text evidence="6">Belongs to the ABC-4 integral membrane protein family.</text>
</comment>
<evidence type="ECO:0000256" key="3">
    <source>
        <dbReference type="ARBA" id="ARBA00022692"/>
    </source>
</evidence>
<dbReference type="Pfam" id="PF12704">
    <property type="entry name" value="MacB_PCD"/>
    <property type="match status" value="1"/>
</dbReference>
<evidence type="ECO:0000313" key="10">
    <source>
        <dbReference type="EMBL" id="RBP42323.1"/>
    </source>
</evidence>
<dbReference type="RefSeq" id="WP_113959464.1">
    <property type="nucleotide sequence ID" value="NZ_QNRR01000006.1"/>
</dbReference>
<dbReference type="PANTHER" id="PTHR30572:SF4">
    <property type="entry name" value="ABC TRANSPORTER PERMEASE YTRF"/>
    <property type="match status" value="1"/>
</dbReference>
<dbReference type="Pfam" id="PF02687">
    <property type="entry name" value="FtsX"/>
    <property type="match status" value="1"/>
</dbReference>
<dbReference type="OrthoDB" id="239678at2"/>
<dbReference type="GO" id="GO:0005886">
    <property type="term" value="C:plasma membrane"/>
    <property type="evidence" value="ECO:0007669"/>
    <property type="project" value="UniProtKB-SubCell"/>
</dbReference>
<dbReference type="InterPro" id="IPR050250">
    <property type="entry name" value="Macrolide_Exporter_MacB"/>
</dbReference>
<feature type="transmembrane region" description="Helical" evidence="7">
    <location>
        <begin position="20"/>
        <end position="42"/>
    </location>
</feature>
<keyword evidence="3 7" id="KW-0812">Transmembrane</keyword>
<feature type="transmembrane region" description="Helical" evidence="7">
    <location>
        <begin position="252"/>
        <end position="272"/>
    </location>
</feature>
<gene>
    <name evidence="10" type="ORF">DES53_10627</name>
</gene>
<feature type="domain" description="ABC3 transporter permease C-terminal" evidence="8">
    <location>
        <begin position="251"/>
        <end position="366"/>
    </location>
</feature>